<accession>A0A4U5MDD0</accession>
<dbReference type="OrthoDB" id="68581at2759"/>
<dbReference type="EMBL" id="AZBU02000008">
    <property type="protein sequence ID" value="TKR67150.1"/>
    <property type="molecule type" value="Genomic_DNA"/>
</dbReference>
<dbReference type="InterPro" id="IPR039545">
    <property type="entry name" value="PGAP2"/>
</dbReference>
<gene>
    <name evidence="10" type="ORF">L596_023346</name>
</gene>
<name>A0A4U5MDD0_STECR</name>
<dbReference type="PANTHER" id="PTHR12892">
    <property type="entry name" value="FGF RECEPTOR ACTIVATING PROTEIN 1"/>
    <property type="match status" value="1"/>
</dbReference>
<dbReference type="AlphaFoldDB" id="A0A4U5MDD0"/>
<protein>
    <recommendedName>
        <fullName evidence="9">CWH43-like N-terminal domain-containing protein</fullName>
    </recommendedName>
</protein>
<feature type="transmembrane region" description="Helical" evidence="8">
    <location>
        <begin position="149"/>
        <end position="168"/>
    </location>
</feature>
<keyword evidence="4 8" id="KW-0812">Transmembrane</keyword>
<dbReference type="Pfam" id="PF10277">
    <property type="entry name" value="Frag1"/>
    <property type="match status" value="1"/>
</dbReference>
<evidence type="ECO:0000313" key="11">
    <source>
        <dbReference type="Proteomes" id="UP000298663"/>
    </source>
</evidence>
<evidence type="ECO:0000256" key="1">
    <source>
        <dbReference type="ARBA" id="ARBA00004653"/>
    </source>
</evidence>
<keyword evidence="7 8" id="KW-0472">Membrane</keyword>
<reference evidence="10 11" key="1">
    <citation type="journal article" date="2015" name="Genome Biol.">
        <title>Comparative genomics of Steinernema reveals deeply conserved gene regulatory networks.</title>
        <authorList>
            <person name="Dillman A.R."/>
            <person name="Macchietto M."/>
            <person name="Porter C.F."/>
            <person name="Rogers A."/>
            <person name="Williams B."/>
            <person name="Antoshechkin I."/>
            <person name="Lee M.M."/>
            <person name="Goodwin Z."/>
            <person name="Lu X."/>
            <person name="Lewis E.E."/>
            <person name="Goodrich-Blair H."/>
            <person name="Stock S.P."/>
            <person name="Adams B.J."/>
            <person name="Sternberg P.W."/>
            <person name="Mortazavi A."/>
        </authorList>
    </citation>
    <scope>NUCLEOTIDE SEQUENCE [LARGE SCALE GENOMIC DNA]</scope>
    <source>
        <strain evidence="10 11">ALL</strain>
    </source>
</reference>
<keyword evidence="3" id="KW-0337">GPI-anchor biosynthesis</keyword>
<keyword evidence="5 8" id="KW-1133">Transmembrane helix</keyword>
<dbReference type="PANTHER" id="PTHR12892:SF11">
    <property type="entry name" value="POST-GPI ATTACHMENT TO PROTEINS FACTOR 2"/>
    <property type="match status" value="1"/>
</dbReference>
<organism evidence="10 11">
    <name type="scientific">Steinernema carpocapsae</name>
    <name type="common">Entomopathogenic nematode</name>
    <dbReference type="NCBI Taxonomy" id="34508"/>
    <lineage>
        <taxon>Eukaryota</taxon>
        <taxon>Metazoa</taxon>
        <taxon>Ecdysozoa</taxon>
        <taxon>Nematoda</taxon>
        <taxon>Chromadorea</taxon>
        <taxon>Rhabditida</taxon>
        <taxon>Tylenchina</taxon>
        <taxon>Panagrolaimomorpha</taxon>
        <taxon>Strongyloidoidea</taxon>
        <taxon>Steinernematidae</taxon>
        <taxon>Steinernema</taxon>
    </lineage>
</organism>
<evidence type="ECO:0000256" key="8">
    <source>
        <dbReference type="SAM" id="Phobius"/>
    </source>
</evidence>
<reference evidence="10 11" key="2">
    <citation type="journal article" date="2019" name="G3 (Bethesda)">
        <title>Hybrid Assembly of the Genome of the Entomopathogenic Nematode Steinernema carpocapsae Identifies the X-Chromosome.</title>
        <authorList>
            <person name="Serra L."/>
            <person name="Macchietto M."/>
            <person name="Macias-Munoz A."/>
            <person name="McGill C.J."/>
            <person name="Rodriguez I.M."/>
            <person name="Rodriguez B."/>
            <person name="Murad R."/>
            <person name="Mortazavi A."/>
        </authorList>
    </citation>
    <scope>NUCLEOTIDE SEQUENCE [LARGE SCALE GENOMIC DNA]</scope>
    <source>
        <strain evidence="10 11">ALL</strain>
    </source>
</reference>
<keyword evidence="11" id="KW-1185">Reference proteome</keyword>
<dbReference type="GO" id="GO:0000139">
    <property type="term" value="C:Golgi membrane"/>
    <property type="evidence" value="ECO:0007669"/>
    <property type="project" value="UniProtKB-SubCell"/>
</dbReference>
<keyword evidence="6" id="KW-0333">Golgi apparatus</keyword>
<evidence type="ECO:0000256" key="2">
    <source>
        <dbReference type="ARBA" id="ARBA00007414"/>
    </source>
</evidence>
<evidence type="ECO:0000256" key="5">
    <source>
        <dbReference type="ARBA" id="ARBA00022989"/>
    </source>
</evidence>
<sequence>MKSGHIIWTITKTHCLVYNFLPSISAAIGDSETARSIWRILIFVHILPRYITCVAYLNFFFHSPYSSTNSFLFTLVTVSTAAFNFFELNSLLLLTVFTSNEHHGLHVFGFSSFQICALIYMSCHVLLFKRSGRSLSGRLARHSYKFKHKCLFATVLLLGLCTYFYYRHNKYCEPFVFSAFAFFEYLLVVANVLFHSTIRFDLRGMSLVFG</sequence>
<dbReference type="Proteomes" id="UP000298663">
    <property type="component" value="Unassembled WGS sequence"/>
</dbReference>
<evidence type="ECO:0000256" key="4">
    <source>
        <dbReference type="ARBA" id="ARBA00022692"/>
    </source>
</evidence>
<feature type="transmembrane region" description="Helical" evidence="8">
    <location>
        <begin position="37"/>
        <end position="59"/>
    </location>
</feature>
<feature type="transmembrane region" description="Helical" evidence="8">
    <location>
        <begin position="105"/>
        <end position="128"/>
    </location>
</feature>
<comment type="similarity">
    <text evidence="2">Belongs to the PGAP2 family.</text>
</comment>
<evidence type="ECO:0000256" key="3">
    <source>
        <dbReference type="ARBA" id="ARBA00022502"/>
    </source>
</evidence>
<evidence type="ECO:0000259" key="9">
    <source>
        <dbReference type="Pfam" id="PF10277"/>
    </source>
</evidence>
<dbReference type="GO" id="GO:0006506">
    <property type="term" value="P:GPI anchor biosynthetic process"/>
    <property type="evidence" value="ECO:0007669"/>
    <property type="project" value="UniProtKB-KW"/>
</dbReference>
<dbReference type="STRING" id="34508.A0A4U5MDD0"/>
<dbReference type="GO" id="GO:0005789">
    <property type="term" value="C:endoplasmic reticulum membrane"/>
    <property type="evidence" value="ECO:0007669"/>
    <property type="project" value="TreeGrafter"/>
</dbReference>
<evidence type="ECO:0000256" key="7">
    <source>
        <dbReference type="ARBA" id="ARBA00023136"/>
    </source>
</evidence>
<proteinExistence type="inferred from homology"/>
<dbReference type="InterPro" id="IPR019402">
    <property type="entry name" value="CWH43_N"/>
</dbReference>
<comment type="caution">
    <text evidence="10">The sequence shown here is derived from an EMBL/GenBank/DDBJ whole genome shotgun (WGS) entry which is preliminary data.</text>
</comment>
<feature type="transmembrane region" description="Helical" evidence="8">
    <location>
        <begin position="71"/>
        <end position="93"/>
    </location>
</feature>
<evidence type="ECO:0000313" key="10">
    <source>
        <dbReference type="EMBL" id="TKR67150.1"/>
    </source>
</evidence>
<feature type="domain" description="CWH43-like N-terminal" evidence="9">
    <location>
        <begin position="9"/>
        <end position="204"/>
    </location>
</feature>
<comment type="subcellular location">
    <subcellularLocation>
        <location evidence="1">Golgi apparatus membrane</location>
        <topology evidence="1">Multi-pass membrane protein</topology>
    </subcellularLocation>
</comment>
<evidence type="ECO:0000256" key="6">
    <source>
        <dbReference type="ARBA" id="ARBA00023034"/>
    </source>
</evidence>
<feature type="transmembrane region" description="Helical" evidence="8">
    <location>
        <begin position="174"/>
        <end position="194"/>
    </location>
</feature>